<evidence type="ECO:0000256" key="4">
    <source>
        <dbReference type="PROSITE-ProRule" id="PRU00335"/>
    </source>
</evidence>
<evidence type="ECO:0000313" key="6">
    <source>
        <dbReference type="EMBL" id="KAB7833809.1"/>
    </source>
</evidence>
<dbReference type="AlphaFoldDB" id="A0A5N5VY87"/>
<feature type="DNA-binding region" description="H-T-H motif" evidence="4">
    <location>
        <begin position="37"/>
        <end position="56"/>
    </location>
</feature>
<feature type="domain" description="HTH tetR-type" evidence="5">
    <location>
        <begin position="14"/>
        <end position="74"/>
    </location>
</feature>
<gene>
    <name evidence="6" type="ORF">FRZ00_32290</name>
</gene>
<evidence type="ECO:0000256" key="2">
    <source>
        <dbReference type="ARBA" id="ARBA00023125"/>
    </source>
</evidence>
<dbReference type="GO" id="GO:0000976">
    <property type="term" value="F:transcription cis-regulatory region binding"/>
    <property type="evidence" value="ECO:0007669"/>
    <property type="project" value="TreeGrafter"/>
</dbReference>
<keyword evidence="2 4" id="KW-0238">DNA-binding</keyword>
<protein>
    <submittedName>
        <fullName evidence="6">TetR/AcrR family transcriptional regulator</fullName>
    </submittedName>
</protein>
<dbReference type="EMBL" id="VOKX01000127">
    <property type="protein sequence ID" value="KAB7833809.1"/>
    <property type="molecule type" value="Genomic_DNA"/>
</dbReference>
<dbReference type="Pfam" id="PF00440">
    <property type="entry name" value="TetR_N"/>
    <property type="match status" value="1"/>
</dbReference>
<dbReference type="SUPFAM" id="SSF46689">
    <property type="entry name" value="Homeodomain-like"/>
    <property type="match status" value="1"/>
</dbReference>
<name>A0A5N5VY87_STRMB</name>
<dbReference type="InterPro" id="IPR009057">
    <property type="entry name" value="Homeodomain-like_sf"/>
</dbReference>
<keyword evidence="3" id="KW-0804">Transcription</keyword>
<dbReference type="OrthoDB" id="7503824at2"/>
<dbReference type="SUPFAM" id="SSF48498">
    <property type="entry name" value="Tetracyclin repressor-like, C-terminal domain"/>
    <property type="match status" value="1"/>
</dbReference>
<dbReference type="InterPro" id="IPR036271">
    <property type="entry name" value="Tet_transcr_reg_TetR-rel_C_sf"/>
</dbReference>
<keyword evidence="1" id="KW-0805">Transcription regulation</keyword>
<evidence type="ECO:0000259" key="5">
    <source>
        <dbReference type="PROSITE" id="PS50977"/>
    </source>
</evidence>
<evidence type="ECO:0000256" key="3">
    <source>
        <dbReference type="ARBA" id="ARBA00023163"/>
    </source>
</evidence>
<dbReference type="Proteomes" id="UP000327000">
    <property type="component" value="Unassembled WGS sequence"/>
</dbReference>
<dbReference type="InterPro" id="IPR050109">
    <property type="entry name" value="HTH-type_TetR-like_transc_reg"/>
</dbReference>
<dbReference type="RefSeq" id="WP_152265962.1">
    <property type="nucleotide sequence ID" value="NZ_JBFADJ010000049.1"/>
</dbReference>
<proteinExistence type="predicted"/>
<dbReference type="Gene3D" id="1.10.357.10">
    <property type="entry name" value="Tetracycline Repressor, domain 2"/>
    <property type="match status" value="1"/>
</dbReference>
<organism evidence="6 7">
    <name type="scientific">Streptomyces mobaraensis</name>
    <name type="common">Streptoverticillium mobaraense</name>
    <dbReference type="NCBI Taxonomy" id="35621"/>
    <lineage>
        <taxon>Bacteria</taxon>
        <taxon>Bacillati</taxon>
        <taxon>Actinomycetota</taxon>
        <taxon>Actinomycetes</taxon>
        <taxon>Kitasatosporales</taxon>
        <taxon>Streptomycetaceae</taxon>
        <taxon>Streptomyces</taxon>
    </lineage>
</organism>
<accession>A0A5N5VY87</accession>
<dbReference type="PANTHER" id="PTHR30055:SF234">
    <property type="entry name" value="HTH-TYPE TRANSCRIPTIONAL REGULATOR BETI"/>
    <property type="match status" value="1"/>
</dbReference>
<sequence>MRPAEGGLRERQKAQRRARILDATRELLRENPESVISAERIARRAGVAPATVYNLIGPREKIWEALAAGFTDRLERRLAASARGAAGGTVDGTAGGAVDPREVVVATVRLFVSDPVVSRRMVREWEASGLVFRRSPLTQLRRAMADARDRGLLRADVDTGALAAAVATSCVGVLHQWVAGLIDDDRFCAHAVFALDVALAAAAAAPHRDRFLAPLLVRGAA</sequence>
<evidence type="ECO:0000256" key="1">
    <source>
        <dbReference type="ARBA" id="ARBA00023015"/>
    </source>
</evidence>
<reference evidence="6 7" key="1">
    <citation type="journal article" date="2019" name="Microb. Cell Fact.">
        <title>Exploring novel herbicidin analogues by transcriptional regulator overexpression and MS/MS molecular networking.</title>
        <authorList>
            <person name="Shi Y."/>
            <person name="Gu R."/>
            <person name="Li Y."/>
            <person name="Wang X."/>
            <person name="Ren W."/>
            <person name="Li X."/>
            <person name="Wang L."/>
            <person name="Xie Y."/>
            <person name="Hong B."/>
        </authorList>
    </citation>
    <scope>NUCLEOTIDE SEQUENCE [LARGE SCALE GENOMIC DNA]</scope>
    <source>
        <strain evidence="6 7">US-43</strain>
    </source>
</reference>
<dbReference type="PROSITE" id="PS50977">
    <property type="entry name" value="HTH_TETR_2"/>
    <property type="match status" value="1"/>
</dbReference>
<comment type="caution">
    <text evidence="6">The sequence shown here is derived from an EMBL/GenBank/DDBJ whole genome shotgun (WGS) entry which is preliminary data.</text>
</comment>
<dbReference type="InterPro" id="IPR001647">
    <property type="entry name" value="HTH_TetR"/>
</dbReference>
<dbReference type="GO" id="GO:0003700">
    <property type="term" value="F:DNA-binding transcription factor activity"/>
    <property type="evidence" value="ECO:0007669"/>
    <property type="project" value="TreeGrafter"/>
</dbReference>
<dbReference type="PANTHER" id="PTHR30055">
    <property type="entry name" value="HTH-TYPE TRANSCRIPTIONAL REGULATOR RUTR"/>
    <property type="match status" value="1"/>
</dbReference>
<evidence type="ECO:0000313" key="7">
    <source>
        <dbReference type="Proteomes" id="UP000327000"/>
    </source>
</evidence>
<keyword evidence="7" id="KW-1185">Reference proteome</keyword>